<dbReference type="AlphaFoldDB" id="A0A7J7VAE4"/>
<evidence type="ECO:0000256" key="2">
    <source>
        <dbReference type="ARBA" id="ARBA00004167"/>
    </source>
</evidence>
<keyword evidence="5" id="KW-1133">Transmembrane helix</keyword>
<evidence type="ECO:0000256" key="1">
    <source>
        <dbReference type="ARBA" id="ARBA00004156"/>
    </source>
</evidence>
<comment type="similarity">
    <text evidence="3">Belongs to the NSG family.</text>
</comment>
<reference evidence="9 10" key="1">
    <citation type="journal article" date="2020" name="Nature">
        <title>Six reference-quality genomes reveal evolution of bat adaptations.</title>
        <authorList>
            <person name="Jebb D."/>
            <person name="Huang Z."/>
            <person name="Pippel M."/>
            <person name="Hughes G.M."/>
            <person name="Lavrichenko K."/>
            <person name="Devanna P."/>
            <person name="Winkler S."/>
            <person name="Jermiin L.S."/>
            <person name="Skirmuntt E.C."/>
            <person name="Katzourakis A."/>
            <person name="Burkitt-Gray L."/>
            <person name="Ray D.A."/>
            <person name="Sullivan K.A.M."/>
            <person name="Roscito J.G."/>
            <person name="Kirilenko B.M."/>
            <person name="Davalos L.M."/>
            <person name="Corthals A.P."/>
            <person name="Power M.L."/>
            <person name="Jones G."/>
            <person name="Ransome R.D."/>
            <person name="Dechmann D.K.N."/>
            <person name="Locatelli A.G."/>
            <person name="Puechmaille S.J."/>
            <person name="Fedrigo O."/>
            <person name="Jarvis E.D."/>
            <person name="Hiller M."/>
            <person name="Vernes S.C."/>
            <person name="Myers E.W."/>
            <person name="Teeling E.C."/>
        </authorList>
    </citation>
    <scope>NUCLEOTIDE SEQUENCE [LARGE SCALE GENOMIC DNA]</scope>
    <source>
        <strain evidence="9">MPipKuh1</strain>
        <tissue evidence="9">Flight muscle</tissue>
    </source>
</reference>
<feature type="region of interest" description="Disordered" evidence="8">
    <location>
        <begin position="179"/>
        <end position="259"/>
    </location>
</feature>
<comment type="subcellular location">
    <subcellularLocation>
        <location evidence="1">Cytoplasmic vesicle membrane</location>
    </subcellularLocation>
    <subcellularLocation>
        <location evidence="2">Membrane</location>
        <topology evidence="2">Single-pass membrane protein</topology>
    </subcellularLocation>
</comment>
<evidence type="ECO:0000256" key="3">
    <source>
        <dbReference type="ARBA" id="ARBA00007767"/>
    </source>
</evidence>
<evidence type="ECO:0000256" key="8">
    <source>
        <dbReference type="SAM" id="MobiDB-lite"/>
    </source>
</evidence>
<proteinExistence type="inferred from homology"/>
<evidence type="ECO:0000256" key="4">
    <source>
        <dbReference type="ARBA" id="ARBA00022692"/>
    </source>
</evidence>
<feature type="compositionally biased region" description="Low complexity" evidence="8">
    <location>
        <begin position="179"/>
        <end position="197"/>
    </location>
</feature>
<keyword evidence="6" id="KW-0472">Membrane</keyword>
<keyword evidence="7" id="KW-0968">Cytoplasmic vesicle</keyword>
<evidence type="ECO:0000313" key="10">
    <source>
        <dbReference type="Proteomes" id="UP000558488"/>
    </source>
</evidence>
<organism evidence="9 10">
    <name type="scientific">Pipistrellus kuhlii</name>
    <name type="common">Kuhl's pipistrelle</name>
    <dbReference type="NCBI Taxonomy" id="59472"/>
    <lineage>
        <taxon>Eukaryota</taxon>
        <taxon>Metazoa</taxon>
        <taxon>Chordata</taxon>
        <taxon>Craniata</taxon>
        <taxon>Vertebrata</taxon>
        <taxon>Euteleostomi</taxon>
        <taxon>Mammalia</taxon>
        <taxon>Eutheria</taxon>
        <taxon>Laurasiatheria</taxon>
        <taxon>Chiroptera</taxon>
        <taxon>Yangochiroptera</taxon>
        <taxon>Vespertilionidae</taxon>
        <taxon>Pipistrellus</taxon>
    </lineage>
</organism>
<sequence length="259" mass="28957">MVKLGFSFGKFGRDYGYQDGVTMDSVPLISPLDVSQLQPPYSDQVVIKTQTEYGLPPAEPMKKFPDLEAQKLASTNLDEGRGMPPARMLAFAMAIMGCLLIMYKALWYDQFSCPEGFLVRPHKMCTPMSLEMYYAEMGPERHRSILAAMGAYPLSRKPGTEAPLVWRKVHPMFKEGLKASAPAGPAATEAPTKPAAGTREEEEKEKEKEEEKEKEKEEEKEEKEKKEEKEEKEKKEEEKEEAAAPKAEGSAPPPALAPQ</sequence>
<dbReference type="Pfam" id="PF06387">
    <property type="entry name" value="Calcyon"/>
    <property type="match status" value="1"/>
</dbReference>
<evidence type="ECO:0000313" key="9">
    <source>
        <dbReference type="EMBL" id="KAF6322102.1"/>
    </source>
</evidence>
<accession>A0A7J7VAE4</accession>
<dbReference type="PANTHER" id="PTHR28546">
    <property type="entry name" value="NEURONAL VESICLE TRAFFICKING-ASSOCIATED PROTEIN 2-RELATED"/>
    <property type="match status" value="1"/>
</dbReference>
<name>A0A7J7VAE4_PIPKU</name>
<feature type="compositionally biased region" description="Basic and acidic residues" evidence="8">
    <location>
        <begin position="198"/>
        <end position="243"/>
    </location>
</feature>
<dbReference type="GO" id="GO:0016197">
    <property type="term" value="P:endosomal transport"/>
    <property type="evidence" value="ECO:0007669"/>
    <property type="project" value="TreeGrafter"/>
</dbReference>
<evidence type="ECO:0000256" key="7">
    <source>
        <dbReference type="ARBA" id="ARBA00023329"/>
    </source>
</evidence>
<dbReference type="Proteomes" id="UP000558488">
    <property type="component" value="Unassembled WGS sequence"/>
</dbReference>
<dbReference type="GO" id="GO:0048268">
    <property type="term" value="P:clathrin coat assembly"/>
    <property type="evidence" value="ECO:0007669"/>
    <property type="project" value="InterPro"/>
</dbReference>
<dbReference type="GO" id="GO:0030659">
    <property type="term" value="C:cytoplasmic vesicle membrane"/>
    <property type="evidence" value="ECO:0007669"/>
    <property type="project" value="UniProtKB-SubCell"/>
</dbReference>
<evidence type="ECO:0000256" key="6">
    <source>
        <dbReference type="ARBA" id="ARBA00023136"/>
    </source>
</evidence>
<dbReference type="PANTHER" id="PTHR28546:SF1">
    <property type="entry name" value="NEURON-SPECIFIC VESICULAR PROTEIN CALCYON"/>
    <property type="match status" value="1"/>
</dbReference>
<protein>
    <submittedName>
        <fullName evidence="9">Calcyon neuron specific vesicular protein</fullName>
    </submittedName>
</protein>
<dbReference type="GO" id="GO:0005768">
    <property type="term" value="C:endosome"/>
    <property type="evidence" value="ECO:0007669"/>
    <property type="project" value="TreeGrafter"/>
</dbReference>
<dbReference type="GO" id="GO:0032051">
    <property type="term" value="F:clathrin light chain binding"/>
    <property type="evidence" value="ECO:0007669"/>
    <property type="project" value="InterPro"/>
</dbReference>
<keyword evidence="4" id="KW-0812">Transmembrane</keyword>
<dbReference type="InterPro" id="IPR009431">
    <property type="entry name" value="NSG"/>
</dbReference>
<dbReference type="EMBL" id="JACAGB010000015">
    <property type="protein sequence ID" value="KAF6322102.1"/>
    <property type="molecule type" value="Genomic_DNA"/>
</dbReference>
<keyword evidence="10" id="KW-1185">Reference proteome</keyword>
<comment type="caution">
    <text evidence="9">The sequence shown here is derived from an EMBL/GenBank/DDBJ whole genome shotgun (WGS) entry which is preliminary data.</text>
</comment>
<gene>
    <name evidence="9" type="ORF">mPipKuh1_002005</name>
</gene>
<evidence type="ECO:0000256" key="5">
    <source>
        <dbReference type="ARBA" id="ARBA00022989"/>
    </source>
</evidence>